<accession>A0A520S6S0</accession>
<organism evidence="1 2">
    <name type="scientific">OM182 bacterium</name>
    <dbReference type="NCBI Taxonomy" id="2510334"/>
    <lineage>
        <taxon>Bacteria</taxon>
        <taxon>Pseudomonadati</taxon>
        <taxon>Pseudomonadota</taxon>
        <taxon>Gammaproteobacteria</taxon>
        <taxon>OMG group</taxon>
        <taxon>OM182 clade</taxon>
    </lineage>
</organism>
<evidence type="ECO:0000313" key="1">
    <source>
        <dbReference type="EMBL" id="RZO78144.1"/>
    </source>
</evidence>
<sequence length="110" mass="12080">MSFGITKTIPASSGQEGIDSLYDASRSEFEFHMAGSPSKLKVGDFVYTIFKDELIGRLPITEFIGGAKNPKSGRPRTLIMVACPGERLSTPIPRKGHRGTRYYDGADWPV</sequence>
<dbReference type="EMBL" id="SHAH01000005">
    <property type="protein sequence ID" value="RZO78144.1"/>
    <property type="molecule type" value="Genomic_DNA"/>
</dbReference>
<dbReference type="AlphaFoldDB" id="A0A520S6S0"/>
<dbReference type="Proteomes" id="UP000320404">
    <property type="component" value="Unassembled WGS sequence"/>
</dbReference>
<proteinExistence type="predicted"/>
<gene>
    <name evidence="1" type="ORF">EVA69_00810</name>
</gene>
<comment type="caution">
    <text evidence="1">The sequence shown here is derived from an EMBL/GenBank/DDBJ whole genome shotgun (WGS) entry which is preliminary data.</text>
</comment>
<reference evidence="1 2" key="1">
    <citation type="submission" date="2019-02" db="EMBL/GenBank/DDBJ databases">
        <title>Prokaryotic population dynamics and viral predation in marine succession experiment using metagenomics: the confinement effect.</title>
        <authorList>
            <person name="Haro-Moreno J.M."/>
            <person name="Rodriguez-Valera F."/>
            <person name="Lopez-Perez M."/>
        </authorList>
    </citation>
    <scope>NUCLEOTIDE SEQUENCE [LARGE SCALE GENOMIC DNA]</scope>
    <source>
        <strain evidence="1">MED-G158</strain>
    </source>
</reference>
<evidence type="ECO:0000313" key="2">
    <source>
        <dbReference type="Proteomes" id="UP000320404"/>
    </source>
</evidence>
<protein>
    <submittedName>
        <fullName evidence="1">Uncharacterized protein</fullName>
    </submittedName>
</protein>
<name>A0A520S6S0_9GAMM</name>